<proteinExistence type="predicted"/>
<dbReference type="Proteomes" id="UP001243844">
    <property type="component" value="Unassembled WGS sequence"/>
</dbReference>
<evidence type="ECO:0008006" key="4">
    <source>
        <dbReference type="Google" id="ProtNLM"/>
    </source>
</evidence>
<organism evidence="2 3">
    <name type="scientific">Acinetobacter rudis</name>
    <dbReference type="NCBI Taxonomy" id="632955"/>
    <lineage>
        <taxon>Bacteria</taxon>
        <taxon>Pseudomonadati</taxon>
        <taxon>Pseudomonadota</taxon>
        <taxon>Gammaproteobacteria</taxon>
        <taxon>Moraxellales</taxon>
        <taxon>Moraxellaceae</taxon>
        <taxon>Acinetobacter</taxon>
    </lineage>
</organism>
<evidence type="ECO:0000313" key="2">
    <source>
        <dbReference type="EMBL" id="MDQ8934526.1"/>
    </source>
</evidence>
<feature type="transmembrane region" description="Helical" evidence="1">
    <location>
        <begin position="109"/>
        <end position="131"/>
    </location>
</feature>
<keyword evidence="1" id="KW-1133">Transmembrane helix</keyword>
<comment type="caution">
    <text evidence="2">The sequence shown here is derived from an EMBL/GenBank/DDBJ whole genome shotgun (WGS) entry which is preliminary data.</text>
</comment>
<feature type="transmembrane region" description="Helical" evidence="1">
    <location>
        <begin position="40"/>
        <end position="69"/>
    </location>
</feature>
<dbReference type="RefSeq" id="WP_308980835.1">
    <property type="nucleotide sequence ID" value="NZ_JAVIDL010000003.1"/>
</dbReference>
<accession>A0AAW8J5P0</accession>
<dbReference type="EMBL" id="JAVIDL010000003">
    <property type="protein sequence ID" value="MDQ8934526.1"/>
    <property type="molecule type" value="Genomic_DNA"/>
</dbReference>
<keyword evidence="1" id="KW-0472">Membrane</keyword>
<reference evidence="2" key="1">
    <citation type="submission" date="2023-08" db="EMBL/GenBank/DDBJ databases">
        <title>Emergence of clinically-relevant ST2 carbapenem-resistant Acinetobacter baumannii strains in hospital sewages in Zhejiang, East of China.</title>
        <authorList>
            <person name="Kaichao C."/>
            <person name="Zhang R."/>
        </authorList>
    </citation>
    <scope>NUCLEOTIDE SEQUENCE</scope>
    <source>
        <strain evidence="2">M-RB-37</strain>
    </source>
</reference>
<keyword evidence="1" id="KW-0812">Transmembrane</keyword>
<gene>
    <name evidence="2" type="ORF">RFH47_02045</name>
</gene>
<name>A0AAW8J5P0_9GAMM</name>
<dbReference type="AlphaFoldDB" id="A0AAW8J5P0"/>
<protein>
    <recommendedName>
        <fullName evidence="4">Transmembrane protein</fullName>
    </recommendedName>
</protein>
<sequence>MQYSKKAILQALLLAPLPLLSLSAFWLVIANREFSLYSISVFIVGHAAVYLAYCILTLPFAFVISLLLARLHWLNIFSMTIFTLLIAGVFFLGLGWAHTGTIPSPWWEIYLEPFGMGLALVIAFSYWIFLIKFKQG</sequence>
<feature type="transmembrane region" description="Helical" evidence="1">
    <location>
        <begin position="76"/>
        <end position="97"/>
    </location>
</feature>
<evidence type="ECO:0000313" key="3">
    <source>
        <dbReference type="Proteomes" id="UP001243844"/>
    </source>
</evidence>
<evidence type="ECO:0000256" key="1">
    <source>
        <dbReference type="SAM" id="Phobius"/>
    </source>
</evidence>